<dbReference type="PANTHER" id="PTHR30636:SF3">
    <property type="entry name" value="UPF0701 PROTEIN YICC"/>
    <property type="match status" value="1"/>
</dbReference>
<dbReference type="Pfam" id="PF03755">
    <property type="entry name" value="YicC-like_N"/>
    <property type="match status" value="1"/>
</dbReference>
<dbReference type="EMBL" id="CP026520">
    <property type="protein sequence ID" value="QAV20221.1"/>
    <property type="molecule type" value="Genomic_DNA"/>
</dbReference>
<dbReference type="RefSeq" id="WP_042232702.1">
    <property type="nucleotide sequence ID" value="NZ_CP026520.1"/>
</dbReference>
<evidence type="ECO:0000259" key="7">
    <source>
        <dbReference type="Pfam" id="PF08340"/>
    </source>
</evidence>
<keyword evidence="3" id="KW-0255">Endonuclease</keyword>
<dbReference type="NCBIfam" id="TIGR00255">
    <property type="entry name" value="YicC/YloC family endoribonuclease"/>
    <property type="match status" value="1"/>
</dbReference>
<dbReference type="EMBL" id="JAMDMJ010000025">
    <property type="protein sequence ID" value="MCY9597840.1"/>
    <property type="molecule type" value="Genomic_DNA"/>
</dbReference>
<evidence type="ECO:0000313" key="11">
    <source>
        <dbReference type="Proteomes" id="UP001527202"/>
    </source>
</evidence>
<dbReference type="AlphaFoldDB" id="A0A410X115"/>
<comment type="similarity">
    <text evidence="5">Belongs to the YicC/YloC family.</text>
</comment>
<keyword evidence="11" id="KW-1185">Reference proteome</keyword>
<accession>A0A410X115</accession>
<dbReference type="Proteomes" id="UP001527202">
    <property type="component" value="Unassembled WGS sequence"/>
</dbReference>
<evidence type="ECO:0000313" key="10">
    <source>
        <dbReference type="Proteomes" id="UP000288943"/>
    </source>
</evidence>
<keyword evidence="2" id="KW-0540">Nuclease</keyword>
<dbReference type="OrthoDB" id="9771229at2"/>
<dbReference type="GeneID" id="95377496"/>
<evidence type="ECO:0000256" key="3">
    <source>
        <dbReference type="ARBA" id="ARBA00022759"/>
    </source>
</evidence>
<dbReference type="Pfam" id="PF08340">
    <property type="entry name" value="YicC-like_C"/>
    <property type="match status" value="1"/>
</dbReference>
<gene>
    <name evidence="8" type="ORF">M5X16_18905</name>
    <name evidence="9" type="ORF">PC41400_22140</name>
</gene>
<dbReference type="Proteomes" id="UP000288943">
    <property type="component" value="Chromosome"/>
</dbReference>
<name>A0A410X115_9BACL</name>
<feature type="domain" description="Endoribonuclease YicC-like N-terminal" evidence="6">
    <location>
        <begin position="2"/>
        <end position="157"/>
    </location>
</feature>
<comment type="cofactor">
    <cofactor evidence="1">
        <name>a divalent metal cation</name>
        <dbReference type="ChEBI" id="CHEBI:60240"/>
    </cofactor>
</comment>
<evidence type="ECO:0000256" key="1">
    <source>
        <dbReference type="ARBA" id="ARBA00001968"/>
    </source>
</evidence>
<evidence type="ECO:0000313" key="8">
    <source>
        <dbReference type="EMBL" id="MCY9597840.1"/>
    </source>
</evidence>
<keyword evidence="4" id="KW-0378">Hydrolase</keyword>
<protein>
    <submittedName>
        <fullName evidence="9">YicC family protein</fullName>
    </submittedName>
</protein>
<evidence type="ECO:0000313" key="9">
    <source>
        <dbReference type="EMBL" id="QAV20221.1"/>
    </source>
</evidence>
<proteinExistence type="inferred from homology"/>
<reference evidence="9 10" key="1">
    <citation type="submission" date="2018-01" db="EMBL/GenBank/DDBJ databases">
        <title>The whole genome sequencing and assembly of Paenibacillus chitinolyticus KCCM 41400 strain.</title>
        <authorList>
            <person name="Kim J.-Y."/>
            <person name="Park M.-K."/>
            <person name="Lee Y.-J."/>
            <person name="Yi H."/>
            <person name="Bahn Y.-S."/>
            <person name="Kim J.F."/>
            <person name="Lee D.-W."/>
        </authorList>
    </citation>
    <scope>NUCLEOTIDE SEQUENCE [LARGE SCALE GENOMIC DNA]</scope>
    <source>
        <strain evidence="9 10">KCCM 41400</strain>
    </source>
</reference>
<evidence type="ECO:0000256" key="5">
    <source>
        <dbReference type="ARBA" id="ARBA00035648"/>
    </source>
</evidence>
<dbReference type="InterPro" id="IPR013551">
    <property type="entry name" value="YicC-like_C"/>
</dbReference>
<reference evidence="8 11" key="2">
    <citation type="submission" date="2022-05" db="EMBL/GenBank/DDBJ databases">
        <title>Genome Sequencing of Bee-Associated Microbes.</title>
        <authorList>
            <person name="Dunlap C."/>
        </authorList>
    </citation>
    <scope>NUCLEOTIDE SEQUENCE [LARGE SCALE GENOMIC DNA]</scope>
    <source>
        <strain evidence="8 11">NRRL B-23120</strain>
    </source>
</reference>
<evidence type="ECO:0000256" key="2">
    <source>
        <dbReference type="ARBA" id="ARBA00022722"/>
    </source>
</evidence>
<dbReference type="PANTHER" id="PTHR30636">
    <property type="entry name" value="UPF0701 PROTEIN YICC"/>
    <property type="match status" value="1"/>
</dbReference>
<feature type="domain" description="Endoribonuclease YicC-like C-terminal" evidence="7">
    <location>
        <begin position="175"/>
        <end position="294"/>
    </location>
</feature>
<dbReference type="KEGG" id="pchi:PC41400_22140"/>
<organism evidence="9 10">
    <name type="scientific">Paenibacillus chitinolyticus</name>
    <dbReference type="NCBI Taxonomy" id="79263"/>
    <lineage>
        <taxon>Bacteria</taxon>
        <taxon>Bacillati</taxon>
        <taxon>Bacillota</taxon>
        <taxon>Bacilli</taxon>
        <taxon>Bacillales</taxon>
        <taxon>Paenibacillaceae</taxon>
        <taxon>Paenibacillus</taxon>
    </lineage>
</organism>
<dbReference type="GO" id="GO:0004521">
    <property type="term" value="F:RNA endonuclease activity"/>
    <property type="evidence" value="ECO:0007669"/>
    <property type="project" value="InterPro"/>
</dbReference>
<evidence type="ECO:0000256" key="4">
    <source>
        <dbReference type="ARBA" id="ARBA00022801"/>
    </source>
</evidence>
<dbReference type="InterPro" id="IPR005229">
    <property type="entry name" value="YicC/YloC-like"/>
</dbReference>
<dbReference type="GO" id="GO:0016787">
    <property type="term" value="F:hydrolase activity"/>
    <property type="evidence" value="ECO:0007669"/>
    <property type="project" value="UniProtKB-KW"/>
</dbReference>
<evidence type="ECO:0000259" key="6">
    <source>
        <dbReference type="Pfam" id="PF03755"/>
    </source>
</evidence>
<dbReference type="InterPro" id="IPR013527">
    <property type="entry name" value="YicC-like_N"/>
</dbReference>
<sequence>MIRSMTGFGHASLSSQGYRVSIDIKTVNHRYCDISVRMPKEWMAYEDTIKKTVLRFIKRGRADCFVTIERDSASNKSVTVDWALVDGYMQAAEQLRQKHGLTGELHLSDLLKLPDLLAISEQREGNDDALADLLVACAEGALAELNGMREKEGSHLSEDLTVRLTMIEDLNVEMKRYAPEVVREYAVKLRQRIQELLTDQVPADEQRLAAEIALFADRSNVDEEMTRLHSHISQFRQLLGSREPVGRKLDFLIQEMNREANTIGSKAGHIEVSGRVIELKAELEKMREQIQNIE</sequence>